<comment type="caution">
    <text evidence="1">The sequence shown here is derived from an EMBL/GenBank/DDBJ whole genome shotgun (WGS) entry which is preliminary data.</text>
</comment>
<sequence>MSQIHMSQTKVLTKPSAVFSVTPKQLRTFFRVLSTTTKGRGVKQRGRIRILTETPKKEELEQMAESKKDLRRKLSPPFQRKQEILSVVDKGEDIEDELQECLFRDDSSDESLRLRKLEPDNLLSVNILAADDFVAAIFFVGKEIFFILHML</sequence>
<dbReference type="Proteomes" id="UP001187531">
    <property type="component" value="Unassembled WGS sequence"/>
</dbReference>
<keyword evidence="2" id="KW-1185">Reference proteome</keyword>
<evidence type="ECO:0000313" key="2">
    <source>
        <dbReference type="Proteomes" id="UP001187531"/>
    </source>
</evidence>
<accession>A0AA88HUV5</accession>
<protein>
    <submittedName>
        <fullName evidence="1">Uncharacterized protein</fullName>
    </submittedName>
</protein>
<dbReference type="AlphaFoldDB" id="A0AA88HUV5"/>
<name>A0AA88HUV5_ARTSF</name>
<reference evidence="1" key="1">
    <citation type="submission" date="2023-07" db="EMBL/GenBank/DDBJ databases">
        <title>Chromosome-level genome assembly of Artemia franciscana.</title>
        <authorList>
            <person name="Jo E."/>
        </authorList>
    </citation>
    <scope>NUCLEOTIDE SEQUENCE</scope>
    <source>
        <tissue evidence="1">Whole body</tissue>
    </source>
</reference>
<proteinExistence type="predicted"/>
<organism evidence="1 2">
    <name type="scientific">Artemia franciscana</name>
    <name type="common">Brine shrimp</name>
    <name type="synonym">Artemia sanfranciscana</name>
    <dbReference type="NCBI Taxonomy" id="6661"/>
    <lineage>
        <taxon>Eukaryota</taxon>
        <taxon>Metazoa</taxon>
        <taxon>Ecdysozoa</taxon>
        <taxon>Arthropoda</taxon>
        <taxon>Crustacea</taxon>
        <taxon>Branchiopoda</taxon>
        <taxon>Anostraca</taxon>
        <taxon>Artemiidae</taxon>
        <taxon>Artemia</taxon>
    </lineage>
</organism>
<evidence type="ECO:0000313" key="1">
    <source>
        <dbReference type="EMBL" id="KAK2716255.1"/>
    </source>
</evidence>
<dbReference type="EMBL" id="JAVRJZ010000012">
    <property type="protein sequence ID" value="KAK2716255.1"/>
    <property type="molecule type" value="Genomic_DNA"/>
</dbReference>
<gene>
    <name evidence="1" type="ORF">QYM36_010742</name>
</gene>